<comment type="similarity">
    <text evidence="1">Belongs to the short-chain dehydrogenases/reductases (SDR) family.</text>
</comment>
<dbReference type="InterPro" id="IPR036291">
    <property type="entry name" value="NAD(P)-bd_dom_sf"/>
</dbReference>
<organism evidence="4 5">
    <name type="scientific">Roridomyces roridus</name>
    <dbReference type="NCBI Taxonomy" id="1738132"/>
    <lineage>
        <taxon>Eukaryota</taxon>
        <taxon>Fungi</taxon>
        <taxon>Dikarya</taxon>
        <taxon>Basidiomycota</taxon>
        <taxon>Agaricomycotina</taxon>
        <taxon>Agaricomycetes</taxon>
        <taxon>Agaricomycetidae</taxon>
        <taxon>Agaricales</taxon>
        <taxon>Marasmiineae</taxon>
        <taxon>Mycenaceae</taxon>
        <taxon>Roridomyces</taxon>
    </lineage>
</organism>
<evidence type="ECO:0000256" key="3">
    <source>
        <dbReference type="ARBA" id="ARBA00023002"/>
    </source>
</evidence>
<evidence type="ECO:0000313" key="4">
    <source>
        <dbReference type="EMBL" id="KAJ7615536.1"/>
    </source>
</evidence>
<protein>
    <submittedName>
        <fullName evidence="4">Uncharacterized protein</fullName>
    </submittedName>
</protein>
<evidence type="ECO:0000256" key="2">
    <source>
        <dbReference type="ARBA" id="ARBA00022857"/>
    </source>
</evidence>
<dbReference type="PANTHER" id="PTHR44229:SF4">
    <property type="entry name" value="15-HYDROXYPROSTAGLANDIN DEHYDROGENASE [NAD(+)]"/>
    <property type="match status" value="1"/>
</dbReference>
<dbReference type="PRINTS" id="PR00081">
    <property type="entry name" value="GDHRDH"/>
</dbReference>
<dbReference type="GO" id="GO:0005737">
    <property type="term" value="C:cytoplasm"/>
    <property type="evidence" value="ECO:0007669"/>
    <property type="project" value="TreeGrafter"/>
</dbReference>
<accession>A0AAD7BAR8</accession>
<name>A0AAD7BAR8_9AGAR</name>
<keyword evidence="2" id="KW-0521">NADP</keyword>
<proteinExistence type="inferred from homology"/>
<gene>
    <name evidence="4" type="ORF">FB45DRAFT_1035516</name>
</gene>
<reference evidence="4" key="1">
    <citation type="submission" date="2023-03" db="EMBL/GenBank/DDBJ databases">
        <title>Massive genome expansion in bonnet fungi (Mycena s.s.) driven by repeated elements and novel gene families across ecological guilds.</title>
        <authorList>
            <consortium name="Lawrence Berkeley National Laboratory"/>
            <person name="Harder C.B."/>
            <person name="Miyauchi S."/>
            <person name="Viragh M."/>
            <person name="Kuo A."/>
            <person name="Thoen E."/>
            <person name="Andreopoulos B."/>
            <person name="Lu D."/>
            <person name="Skrede I."/>
            <person name="Drula E."/>
            <person name="Henrissat B."/>
            <person name="Morin E."/>
            <person name="Kohler A."/>
            <person name="Barry K."/>
            <person name="LaButti K."/>
            <person name="Morin E."/>
            <person name="Salamov A."/>
            <person name="Lipzen A."/>
            <person name="Mereny Z."/>
            <person name="Hegedus B."/>
            <person name="Baldrian P."/>
            <person name="Stursova M."/>
            <person name="Weitz H."/>
            <person name="Taylor A."/>
            <person name="Grigoriev I.V."/>
            <person name="Nagy L.G."/>
            <person name="Martin F."/>
            <person name="Kauserud H."/>
        </authorList>
    </citation>
    <scope>NUCLEOTIDE SEQUENCE</scope>
    <source>
        <strain evidence="4">9284</strain>
    </source>
</reference>
<dbReference type="PANTHER" id="PTHR44229">
    <property type="entry name" value="15-HYDROXYPROSTAGLANDIN DEHYDROGENASE [NAD(+)]"/>
    <property type="match status" value="1"/>
</dbReference>
<dbReference type="EMBL" id="JARKIF010000024">
    <property type="protein sequence ID" value="KAJ7615536.1"/>
    <property type="molecule type" value="Genomic_DNA"/>
</dbReference>
<dbReference type="InterPro" id="IPR002347">
    <property type="entry name" value="SDR_fam"/>
</dbReference>
<dbReference type="SUPFAM" id="SSF51735">
    <property type="entry name" value="NAD(P)-binding Rossmann-fold domains"/>
    <property type="match status" value="1"/>
</dbReference>
<sequence>MFTTAASSSVFGGNLDFVFAPTQHRVYNAVNLIGVVYTMQAAIAHFREFKTGGRILVTASQSSLHPMRAEPLYTASKHGVVGLVRATAMRTAREGIFIWR</sequence>
<evidence type="ECO:0000313" key="5">
    <source>
        <dbReference type="Proteomes" id="UP001221142"/>
    </source>
</evidence>
<dbReference type="InterPro" id="IPR020904">
    <property type="entry name" value="Sc_DH/Rdtase_CS"/>
</dbReference>
<dbReference type="Pfam" id="PF00106">
    <property type="entry name" value="adh_short"/>
    <property type="match status" value="1"/>
</dbReference>
<dbReference type="PROSITE" id="PS00061">
    <property type="entry name" value="ADH_SHORT"/>
    <property type="match status" value="1"/>
</dbReference>
<evidence type="ECO:0000256" key="1">
    <source>
        <dbReference type="ARBA" id="ARBA00006484"/>
    </source>
</evidence>
<dbReference type="Gene3D" id="3.40.50.720">
    <property type="entry name" value="NAD(P)-binding Rossmann-like Domain"/>
    <property type="match status" value="1"/>
</dbReference>
<dbReference type="Proteomes" id="UP001221142">
    <property type="component" value="Unassembled WGS sequence"/>
</dbReference>
<dbReference type="AlphaFoldDB" id="A0AAD7BAR8"/>
<keyword evidence="5" id="KW-1185">Reference proteome</keyword>
<keyword evidence="3" id="KW-0560">Oxidoreductase</keyword>
<comment type="caution">
    <text evidence="4">The sequence shown here is derived from an EMBL/GenBank/DDBJ whole genome shotgun (WGS) entry which is preliminary data.</text>
</comment>
<dbReference type="GO" id="GO:0016616">
    <property type="term" value="F:oxidoreductase activity, acting on the CH-OH group of donors, NAD or NADP as acceptor"/>
    <property type="evidence" value="ECO:0007669"/>
    <property type="project" value="TreeGrafter"/>
</dbReference>